<organism evidence="5 6">
    <name type="scientific">Candidatus Gallipaludibacter merdavium</name>
    <dbReference type="NCBI Taxonomy" id="2840839"/>
    <lineage>
        <taxon>Bacteria</taxon>
        <taxon>Pseudomonadati</taxon>
        <taxon>Bacteroidota</taxon>
        <taxon>Bacteroidia</taxon>
        <taxon>Bacteroidales</taxon>
        <taxon>Candidatus Gallipaludibacter</taxon>
    </lineage>
</organism>
<dbReference type="InterPro" id="IPR027417">
    <property type="entry name" value="P-loop_NTPase"/>
</dbReference>
<feature type="domain" description="DNA mismatch repair proteins mutS family" evidence="4">
    <location>
        <begin position="266"/>
        <end position="447"/>
    </location>
</feature>
<comment type="caution">
    <text evidence="5">The sequence shown here is derived from an EMBL/GenBank/DDBJ whole genome shotgun (WGS) entry which is preliminary data.</text>
</comment>
<evidence type="ECO:0000256" key="3">
    <source>
        <dbReference type="ARBA" id="ARBA00023125"/>
    </source>
</evidence>
<name>A0A9D9N3U2_9BACT</name>
<dbReference type="Proteomes" id="UP000823641">
    <property type="component" value="Unassembled WGS sequence"/>
</dbReference>
<evidence type="ECO:0000313" key="6">
    <source>
        <dbReference type="Proteomes" id="UP000823641"/>
    </source>
</evidence>
<evidence type="ECO:0000259" key="4">
    <source>
        <dbReference type="SMART" id="SM00534"/>
    </source>
</evidence>
<dbReference type="InterPro" id="IPR000432">
    <property type="entry name" value="DNA_mismatch_repair_MutS_C"/>
</dbReference>
<dbReference type="GO" id="GO:0005524">
    <property type="term" value="F:ATP binding"/>
    <property type="evidence" value="ECO:0007669"/>
    <property type="project" value="UniProtKB-KW"/>
</dbReference>
<reference evidence="5" key="1">
    <citation type="submission" date="2020-10" db="EMBL/GenBank/DDBJ databases">
        <authorList>
            <person name="Gilroy R."/>
        </authorList>
    </citation>
    <scope>NUCLEOTIDE SEQUENCE</scope>
    <source>
        <strain evidence="5">G3-3990</strain>
    </source>
</reference>
<dbReference type="GO" id="GO:0006298">
    <property type="term" value="P:mismatch repair"/>
    <property type="evidence" value="ECO:0007669"/>
    <property type="project" value="InterPro"/>
</dbReference>
<evidence type="ECO:0000256" key="2">
    <source>
        <dbReference type="ARBA" id="ARBA00022840"/>
    </source>
</evidence>
<sequence length="452" mass="50799">MKLKHIIDIPCGLRYCFENLTLGSSSYSRRYLLDMDMMESARQIHQWQEAMQPYRRMVADNRFSSLLQTIAFRYNTIKDIRETIAAIAFGRVADDIELFEVKNLAMGALAIQELLAKAEVNLSLPEGLRQVVDILDPDANKILSFYVYDSYSPQLAALRTRIKCTADAEERQKLILESQEIEYAVRQKLTHELQPFATLLNDSLEKLVLADIMLAQAQLSRRMGFCQPEISEGGEYVLKAMFNPHIRFLLNEKGREFQKIDLTFGRQPLLIVGANMGGKTVVLKTLVLIQYLTQFGFDVPASEAHIPVKKSVFFCAGDAQSELDGLSSFGAEMKKIDEVIRCPLSGADILACIDEPARSTNPIEGTALVSALIDILAEKKITLLITTHYNIDSDLCVRMKVRGLENGKMNYALDVAPRGEVPHEALNVARSLGISDRWLDEAQKILGKQYAK</sequence>
<gene>
    <name evidence="5" type="ORF">IAA73_02935</name>
</gene>
<dbReference type="SUPFAM" id="SSF52540">
    <property type="entry name" value="P-loop containing nucleoside triphosphate hydrolases"/>
    <property type="match status" value="1"/>
</dbReference>
<dbReference type="SMART" id="SM00534">
    <property type="entry name" value="MUTSac"/>
    <property type="match status" value="1"/>
</dbReference>
<dbReference type="PANTHER" id="PTHR11361">
    <property type="entry name" value="DNA MISMATCH REPAIR PROTEIN MUTS FAMILY MEMBER"/>
    <property type="match status" value="1"/>
</dbReference>
<protein>
    <recommendedName>
        <fullName evidence="4">DNA mismatch repair proteins mutS family domain-containing protein</fullName>
    </recommendedName>
</protein>
<dbReference type="Pfam" id="PF00488">
    <property type="entry name" value="MutS_V"/>
    <property type="match status" value="1"/>
</dbReference>
<dbReference type="InterPro" id="IPR045076">
    <property type="entry name" value="MutS"/>
</dbReference>
<reference evidence="5" key="2">
    <citation type="journal article" date="2021" name="PeerJ">
        <title>Extensive microbial diversity within the chicken gut microbiome revealed by metagenomics and culture.</title>
        <authorList>
            <person name="Gilroy R."/>
            <person name="Ravi A."/>
            <person name="Getino M."/>
            <person name="Pursley I."/>
            <person name="Horton D.L."/>
            <person name="Alikhan N.F."/>
            <person name="Baker D."/>
            <person name="Gharbi K."/>
            <person name="Hall N."/>
            <person name="Watson M."/>
            <person name="Adriaenssens E.M."/>
            <person name="Foster-Nyarko E."/>
            <person name="Jarju S."/>
            <person name="Secka A."/>
            <person name="Antonio M."/>
            <person name="Oren A."/>
            <person name="Chaudhuri R.R."/>
            <person name="La Ragione R."/>
            <person name="Hildebrand F."/>
            <person name="Pallen M.J."/>
        </authorList>
    </citation>
    <scope>NUCLEOTIDE SEQUENCE</scope>
    <source>
        <strain evidence="5">G3-3990</strain>
    </source>
</reference>
<dbReference type="GO" id="GO:0030983">
    <property type="term" value="F:mismatched DNA binding"/>
    <property type="evidence" value="ECO:0007669"/>
    <property type="project" value="InterPro"/>
</dbReference>
<proteinExistence type="predicted"/>
<evidence type="ECO:0000313" key="5">
    <source>
        <dbReference type="EMBL" id="MBO8459274.1"/>
    </source>
</evidence>
<dbReference type="AlphaFoldDB" id="A0A9D9N3U2"/>
<dbReference type="Gene3D" id="3.40.50.300">
    <property type="entry name" value="P-loop containing nucleotide triphosphate hydrolases"/>
    <property type="match status" value="1"/>
</dbReference>
<keyword evidence="1" id="KW-0547">Nucleotide-binding</keyword>
<dbReference type="EMBL" id="JADIMG010000032">
    <property type="protein sequence ID" value="MBO8459274.1"/>
    <property type="molecule type" value="Genomic_DNA"/>
</dbReference>
<evidence type="ECO:0000256" key="1">
    <source>
        <dbReference type="ARBA" id="ARBA00022741"/>
    </source>
</evidence>
<keyword evidence="2" id="KW-0067">ATP-binding</keyword>
<dbReference type="GO" id="GO:0140664">
    <property type="term" value="F:ATP-dependent DNA damage sensor activity"/>
    <property type="evidence" value="ECO:0007669"/>
    <property type="project" value="InterPro"/>
</dbReference>
<dbReference type="PANTHER" id="PTHR11361:SF14">
    <property type="entry name" value="DNA MISMATCH REPAIR PROTEIN MUTS, TYPE 2"/>
    <property type="match status" value="1"/>
</dbReference>
<accession>A0A9D9N3U2</accession>
<keyword evidence="3" id="KW-0238">DNA-binding</keyword>